<dbReference type="Pfam" id="PF07508">
    <property type="entry name" value="Recombinase"/>
    <property type="match status" value="1"/>
</dbReference>
<feature type="non-terminal residue" evidence="2">
    <location>
        <position position="277"/>
    </location>
</feature>
<evidence type="ECO:0000259" key="1">
    <source>
        <dbReference type="PROSITE" id="PS51737"/>
    </source>
</evidence>
<sequence>DILSLAKEFKIAGVKLLFVKEQWDDTLNGKLIAFVLGWASEFEAAQIRERTMRGIRERVKSGRLPGGRKAKLFGYVYLPGKGIGEGIRYVNKEEAHWVREIYRWFVEEGLTLNGVVYRLRSLAVKSPSGNSNWGKATVHKILTRVAYTGKTYAFTQRRVETKTHKKPVRKHKATRVIFRPPEEWVEIPNATPPIISEELFQQAEARLRRNKELASRNTKGQYLLSGYVFCSQCGRRYFGISASKTRGGIKYYYRYYYCPKNFKITSPITCPNRGWNA</sequence>
<dbReference type="AlphaFoldDB" id="X1S7E0"/>
<reference evidence="2" key="1">
    <citation type="journal article" date="2014" name="Front. Microbiol.">
        <title>High frequency of phylogenetically diverse reductive dehalogenase-homologous genes in deep subseafloor sedimentary metagenomes.</title>
        <authorList>
            <person name="Kawai M."/>
            <person name="Futagami T."/>
            <person name="Toyoda A."/>
            <person name="Takaki Y."/>
            <person name="Nishi S."/>
            <person name="Hori S."/>
            <person name="Arai W."/>
            <person name="Tsubouchi T."/>
            <person name="Morono Y."/>
            <person name="Uchiyama I."/>
            <person name="Ito T."/>
            <person name="Fujiyama A."/>
            <person name="Inagaki F."/>
            <person name="Takami H."/>
        </authorList>
    </citation>
    <scope>NUCLEOTIDE SEQUENCE</scope>
    <source>
        <strain evidence="2">Expedition CK06-06</strain>
    </source>
</reference>
<dbReference type="GO" id="GO:0000150">
    <property type="term" value="F:DNA strand exchange activity"/>
    <property type="evidence" value="ECO:0007669"/>
    <property type="project" value="InterPro"/>
</dbReference>
<dbReference type="InterPro" id="IPR006119">
    <property type="entry name" value="Resolv_N"/>
</dbReference>
<dbReference type="EMBL" id="BARW01004496">
    <property type="protein sequence ID" value="GAI63724.1"/>
    <property type="molecule type" value="Genomic_DNA"/>
</dbReference>
<feature type="non-terminal residue" evidence="2">
    <location>
        <position position="1"/>
    </location>
</feature>
<accession>X1S7E0</accession>
<dbReference type="Gene3D" id="3.90.1750.20">
    <property type="entry name" value="Putative Large Serine Recombinase, Chain B, Domain 2"/>
    <property type="match status" value="1"/>
</dbReference>
<name>X1S7E0_9ZZZZ</name>
<dbReference type="SUPFAM" id="SSF53041">
    <property type="entry name" value="Resolvase-like"/>
    <property type="match status" value="1"/>
</dbReference>
<dbReference type="PANTHER" id="PTHR30461">
    <property type="entry name" value="DNA-INVERTASE FROM LAMBDOID PROPHAGE"/>
    <property type="match status" value="1"/>
</dbReference>
<dbReference type="InterPro" id="IPR011109">
    <property type="entry name" value="DNA_bind_recombinase_dom"/>
</dbReference>
<dbReference type="InterPro" id="IPR025827">
    <property type="entry name" value="Zn_ribbon_recom_dom"/>
</dbReference>
<organism evidence="2">
    <name type="scientific">marine sediment metagenome</name>
    <dbReference type="NCBI Taxonomy" id="412755"/>
    <lineage>
        <taxon>unclassified sequences</taxon>
        <taxon>metagenomes</taxon>
        <taxon>ecological metagenomes</taxon>
    </lineage>
</organism>
<dbReference type="InterPro" id="IPR038109">
    <property type="entry name" value="DNA_bind_recomb_sf"/>
</dbReference>
<dbReference type="Pfam" id="PF13408">
    <property type="entry name" value="Zn_ribbon_recom"/>
    <property type="match status" value="1"/>
</dbReference>
<comment type="caution">
    <text evidence="2">The sequence shown here is derived from an EMBL/GenBank/DDBJ whole genome shotgun (WGS) entry which is preliminary data.</text>
</comment>
<dbReference type="InterPro" id="IPR050639">
    <property type="entry name" value="SSR_resolvase"/>
</dbReference>
<dbReference type="GO" id="GO:0003677">
    <property type="term" value="F:DNA binding"/>
    <property type="evidence" value="ECO:0007669"/>
    <property type="project" value="InterPro"/>
</dbReference>
<dbReference type="Pfam" id="PF00239">
    <property type="entry name" value="Resolvase"/>
    <property type="match status" value="1"/>
</dbReference>
<feature type="domain" description="Recombinase" evidence="1">
    <location>
        <begin position="72"/>
        <end position="213"/>
    </location>
</feature>
<dbReference type="PROSITE" id="PS51737">
    <property type="entry name" value="RECOMBINASE_DNA_BIND"/>
    <property type="match status" value="1"/>
</dbReference>
<dbReference type="InterPro" id="IPR036162">
    <property type="entry name" value="Resolvase-like_N_sf"/>
</dbReference>
<protein>
    <recommendedName>
        <fullName evidence="1">Recombinase domain-containing protein</fullName>
    </recommendedName>
</protein>
<evidence type="ECO:0000313" key="2">
    <source>
        <dbReference type="EMBL" id="GAI63724.1"/>
    </source>
</evidence>
<proteinExistence type="predicted"/>
<gene>
    <name evidence="2" type="ORF">S12H4_10493</name>
</gene>
<dbReference type="PANTHER" id="PTHR30461:SF23">
    <property type="entry name" value="DNA RECOMBINASE-RELATED"/>
    <property type="match status" value="1"/>
</dbReference>